<protein>
    <submittedName>
        <fullName evidence="1">Uncharacterized protein</fullName>
    </submittedName>
</protein>
<dbReference type="Proteomes" id="UP000748756">
    <property type="component" value="Unassembled WGS sequence"/>
</dbReference>
<reference evidence="1" key="1">
    <citation type="journal article" date="2020" name="Fungal Divers.">
        <title>Resolving the Mortierellaceae phylogeny through synthesis of multi-gene phylogenetics and phylogenomics.</title>
        <authorList>
            <person name="Vandepol N."/>
            <person name="Liber J."/>
            <person name="Desiro A."/>
            <person name="Na H."/>
            <person name="Kennedy M."/>
            <person name="Barry K."/>
            <person name="Grigoriev I.V."/>
            <person name="Miller A.N."/>
            <person name="O'Donnell K."/>
            <person name="Stajich J.E."/>
            <person name="Bonito G."/>
        </authorList>
    </citation>
    <scope>NUCLEOTIDE SEQUENCE</scope>
    <source>
        <strain evidence="1">NRRL 6426</strain>
    </source>
</reference>
<organism evidence="1 2">
    <name type="scientific">Linnemannia schmuckeri</name>
    <dbReference type="NCBI Taxonomy" id="64567"/>
    <lineage>
        <taxon>Eukaryota</taxon>
        <taxon>Fungi</taxon>
        <taxon>Fungi incertae sedis</taxon>
        <taxon>Mucoromycota</taxon>
        <taxon>Mortierellomycotina</taxon>
        <taxon>Mortierellomycetes</taxon>
        <taxon>Mortierellales</taxon>
        <taxon>Mortierellaceae</taxon>
        <taxon>Linnemannia</taxon>
    </lineage>
</organism>
<sequence length="141" mass="15827">MVQLYDFVIAILCPSFAQLSKKLSERPRNTKTLFKDVRFHLLTAMHIARLSLGSKEYVIIGIDSGIGNTVTATILDSRFSGQIRNIIISHETALAKLKSMARFDYQFLPGQKKGDMVNVDQPENHISPIDLLSTPFDATFQ</sequence>
<evidence type="ECO:0000313" key="1">
    <source>
        <dbReference type="EMBL" id="KAF9148510.1"/>
    </source>
</evidence>
<dbReference type="OrthoDB" id="2427108at2759"/>
<accession>A0A9P5RYH5</accession>
<dbReference type="AlphaFoldDB" id="A0A9P5RYH5"/>
<name>A0A9P5RYH5_9FUNG</name>
<keyword evidence="2" id="KW-1185">Reference proteome</keyword>
<comment type="caution">
    <text evidence="1">The sequence shown here is derived from an EMBL/GenBank/DDBJ whole genome shotgun (WGS) entry which is preliminary data.</text>
</comment>
<proteinExistence type="predicted"/>
<evidence type="ECO:0000313" key="2">
    <source>
        <dbReference type="Proteomes" id="UP000748756"/>
    </source>
</evidence>
<gene>
    <name evidence="1" type="ORF">BG015_009750</name>
</gene>
<dbReference type="EMBL" id="JAAAUQ010000649">
    <property type="protein sequence ID" value="KAF9148510.1"/>
    <property type="molecule type" value="Genomic_DNA"/>
</dbReference>